<sequence length="367" mass="40332">MRYCKEYFDDVRLVADTMPDITALLNKTICITGSTGMLCSAVVDIIALLNEEKDAHIKLILAGRNKEKTDARFEGLFKKNGYEFALYDATKEGVRLPVADYYIHGASNADPAKMASEPVETMLSNILGLKTVLDSAACAKGSRVLFISSGEIYGNPIVLEDQRSEKQHEDLSEEYGGFTAENALKENDYGYIDVLNPRACYPMSKRAAETMCAAFYQEHGVDYVIARSCHAYGPGIAKGDSRATAAFTRNAALGKDIVMKSAGEQIRSYCYTLDSAAALLTILLHGNSCEAYNISNENSVVAIRDIAEEIAAAAGVRVVFENPDDVEKKSYNMMKASVLDCSKLKELGWRAKFDLKSGVNRTLKFFK</sequence>
<dbReference type="Pfam" id="PF01370">
    <property type="entry name" value="Epimerase"/>
    <property type="match status" value="1"/>
</dbReference>
<dbReference type="InterPro" id="IPR036291">
    <property type="entry name" value="NAD(P)-bd_dom_sf"/>
</dbReference>
<comment type="cofactor">
    <cofactor evidence="1">
        <name>NAD(+)</name>
        <dbReference type="ChEBI" id="CHEBI:57540"/>
    </cofactor>
</comment>
<dbReference type="GO" id="GO:0005737">
    <property type="term" value="C:cytoplasm"/>
    <property type="evidence" value="ECO:0007669"/>
    <property type="project" value="TreeGrafter"/>
</dbReference>
<evidence type="ECO:0000256" key="3">
    <source>
        <dbReference type="ARBA" id="ARBA00023027"/>
    </source>
</evidence>
<accession>A0A1I5TG04</accession>
<dbReference type="Proteomes" id="UP000182624">
    <property type="component" value="Unassembled WGS sequence"/>
</dbReference>
<protein>
    <submittedName>
        <fullName evidence="6">Nucleoside-diphosphate-sugar epimerase</fullName>
    </submittedName>
</protein>
<evidence type="ECO:0000256" key="2">
    <source>
        <dbReference type="ARBA" id="ARBA00022793"/>
    </source>
</evidence>
<feature type="domain" description="NAD-dependent epimerase/dehydratase" evidence="5">
    <location>
        <begin position="29"/>
        <end position="294"/>
    </location>
</feature>
<dbReference type="OrthoDB" id="9811743at2"/>
<keyword evidence="2" id="KW-0210">Decarboxylase</keyword>
<evidence type="ECO:0000256" key="4">
    <source>
        <dbReference type="ARBA" id="ARBA00023239"/>
    </source>
</evidence>
<reference evidence="7" key="1">
    <citation type="submission" date="2016-10" db="EMBL/GenBank/DDBJ databases">
        <authorList>
            <person name="Varghese N."/>
            <person name="Submissions S."/>
        </authorList>
    </citation>
    <scope>NUCLEOTIDE SEQUENCE [LARGE SCALE GENOMIC DNA]</scope>
    <source>
        <strain evidence="7">P18</strain>
    </source>
</reference>
<dbReference type="InterPro" id="IPR001509">
    <property type="entry name" value="Epimerase_deHydtase"/>
</dbReference>
<dbReference type="GO" id="GO:0070403">
    <property type="term" value="F:NAD+ binding"/>
    <property type="evidence" value="ECO:0007669"/>
    <property type="project" value="InterPro"/>
</dbReference>
<dbReference type="GO" id="GO:0042732">
    <property type="term" value="P:D-xylose metabolic process"/>
    <property type="evidence" value="ECO:0007669"/>
    <property type="project" value="InterPro"/>
</dbReference>
<dbReference type="SUPFAM" id="SSF51735">
    <property type="entry name" value="NAD(P)-binding Rossmann-fold domains"/>
    <property type="match status" value="1"/>
</dbReference>
<gene>
    <name evidence="6" type="ORF">SAMN04487928_10913</name>
</gene>
<keyword evidence="4" id="KW-0456">Lyase</keyword>
<evidence type="ECO:0000313" key="6">
    <source>
        <dbReference type="EMBL" id="SFP81963.1"/>
    </source>
</evidence>
<dbReference type="PANTHER" id="PTHR43078">
    <property type="entry name" value="UDP-GLUCURONIC ACID DECARBOXYLASE-RELATED"/>
    <property type="match status" value="1"/>
</dbReference>
<dbReference type="InterPro" id="IPR044516">
    <property type="entry name" value="UXS-like"/>
</dbReference>
<dbReference type="PANTHER" id="PTHR43078:SF6">
    <property type="entry name" value="UDP-GLUCURONIC ACID DECARBOXYLASE 1"/>
    <property type="match status" value="1"/>
</dbReference>
<name>A0A1I5TG04_9FIRM</name>
<evidence type="ECO:0000259" key="5">
    <source>
        <dbReference type="Pfam" id="PF01370"/>
    </source>
</evidence>
<organism evidence="6 7">
    <name type="scientific">Butyrivibrio proteoclasticus</name>
    <dbReference type="NCBI Taxonomy" id="43305"/>
    <lineage>
        <taxon>Bacteria</taxon>
        <taxon>Bacillati</taxon>
        <taxon>Bacillota</taxon>
        <taxon>Clostridia</taxon>
        <taxon>Lachnospirales</taxon>
        <taxon>Lachnospiraceae</taxon>
        <taxon>Butyrivibrio</taxon>
    </lineage>
</organism>
<keyword evidence="3" id="KW-0520">NAD</keyword>
<dbReference type="Gene3D" id="3.40.50.720">
    <property type="entry name" value="NAD(P)-binding Rossmann-like Domain"/>
    <property type="match status" value="1"/>
</dbReference>
<proteinExistence type="predicted"/>
<dbReference type="GO" id="GO:0048040">
    <property type="term" value="F:UDP-glucuronate decarboxylase activity"/>
    <property type="evidence" value="ECO:0007669"/>
    <property type="project" value="TreeGrafter"/>
</dbReference>
<dbReference type="AlphaFoldDB" id="A0A1I5TG04"/>
<evidence type="ECO:0000313" key="7">
    <source>
        <dbReference type="Proteomes" id="UP000182624"/>
    </source>
</evidence>
<dbReference type="EMBL" id="FOXO01000009">
    <property type="protein sequence ID" value="SFP81963.1"/>
    <property type="molecule type" value="Genomic_DNA"/>
</dbReference>
<keyword evidence="7" id="KW-1185">Reference proteome</keyword>
<evidence type="ECO:0000256" key="1">
    <source>
        <dbReference type="ARBA" id="ARBA00001911"/>
    </source>
</evidence>